<proteinExistence type="predicted"/>
<reference evidence="3 4" key="1">
    <citation type="submission" date="2022-04" db="EMBL/GenBank/DDBJ databases">
        <title>Chromosome-level reference genomes for two strains of Caenorhabditis briggsae: an improved platform for comparative genomics.</title>
        <authorList>
            <person name="Stevens L."/>
            <person name="Andersen E."/>
        </authorList>
    </citation>
    <scope>NUCLEOTIDE SEQUENCE [LARGE SCALE GENOMIC DNA]</scope>
    <source>
        <strain evidence="3">VX34</strain>
        <tissue evidence="3">Whole-organism</tissue>
    </source>
</reference>
<evidence type="ECO:0008006" key="5">
    <source>
        <dbReference type="Google" id="ProtNLM"/>
    </source>
</evidence>
<dbReference type="EMBL" id="CP092624">
    <property type="protein sequence ID" value="UMM38232.1"/>
    <property type="molecule type" value="Genomic_DNA"/>
</dbReference>
<protein>
    <recommendedName>
        <fullName evidence="5">C6 domain-containing protein</fullName>
    </recommendedName>
</protein>
<keyword evidence="4" id="KW-1185">Reference proteome</keyword>
<organism evidence="3 4">
    <name type="scientific">Caenorhabditis briggsae</name>
    <dbReference type="NCBI Taxonomy" id="6238"/>
    <lineage>
        <taxon>Eukaryota</taxon>
        <taxon>Metazoa</taxon>
        <taxon>Ecdysozoa</taxon>
        <taxon>Nematoda</taxon>
        <taxon>Chromadorea</taxon>
        <taxon>Rhabditida</taxon>
        <taxon>Rhabditina</taxon>
        <taxon>Rhabditomorpha</taxon>
        <taxon>Rhabditoidea</taxon>
        <taxon>Rhabditidae</taxon>
        <taxon>Peloderinae</taxon>
        <taxon>Caenorhabditis</taxon>
    </lineage>
</organism>
<feature type="chain" id="PRO_5042074729" description="C6 domain-containing protein" evidence="2">
    <location>
        <begin position="20"/>
        <end position="165"/>
    </location>
</feature>
<evidence type="ECO:0000313" key="4">
    <source>
        <dbReference type="Proteomes" id="UP000829354"/>
    </source>
</evidence>
<sequence length="165" mass="17681">MKMILIFASFLCVLGGIDAQLTCASCTDYQDDLFPSGSSSPQVKLVFNSFIGDDGCKVGSFKCISLEKGYNTTAFIMNPKTGEQLATFAPSQTESIGGNITCVASSNSADWRFNGVEASIHCGWSWSFGFTVRRRKTSPPPEKPTTPTTTTTTVKPTTTTSDCGQ</sequence>
<dbReference type="Proteomes" id="UP000829354">
    <property type="component" value="Chromosome V"/>
</dbReference>
<evidence type="ECO:0000256" key="1">
    <source>
        <dbReference type="SAM" id="MobiDB-lite"/>
    </source>
</evidence>
<keyword evidence="2" id="KW-0732">Signal</keyword>
<name>A0AAE9F8X9_CAEBR</name>
<gene>
    <name evidence="3" type="ORF">L5515_009735</name>
</gene>
<feature type="region of interest" description="Disordered" evidence="1">
    <location>
        <begin position="133"/>
        <end position="165"/>
    </location>
</feature>
<feature type="compositionally biased region" description="Low complexity" evidence="1">
    <location>
        <begin position="145"/>
        <end position="165"/>
    </location>
</feature>
<evidence type="ECO:0000313" key="3">
    <source>
        <dbReference type="EMBL" id="UMM38232.1"/>
    </source>
</evidence>
<dbReference type="AlphaFoldDB" id="A0AAE9F8X9"/>
<feature type="signal peptide" evidence="2">
    <location>
        <begin position="1"/>
        <end position="19"/>
    </location>
</feature>
<accession>A0AAE9F8X9</accession>
<evidence type="ECO:0000256" key="2">
    <source>
        <dbReference type="SAM" id="SignalP"/>
    </source>
</evidence>